<feature type="signal peptide" evidence="2">
    <location>
        <begin position="1"/>
        <end position="17"/>
    </location>
</feature>
<proteinExistence type="predicted"/>
<sequence>MSLLLISILLLFTLVECTFPKGDYETLVGDTQEHRIEKDDDGSENWYLWYYMKMKGDFDIVGYLQHENLENRALKNQITVNRIKANTEDLEKALIVRFLTDFVPDGVTRIVLETVERNAEFYGLLGFRWKIEDVRSRKVANDYGMVKDDAGQRMKMPEIITQAMALEWQKVNGLITKELIEALAKTFRGVFLRHGFDKGLDTGKMEHEHREKIRKKFNKWKESGFPQGILDEIPKWLEDGLPGWIGKQLPKDIEDRVCSGVTGIVAGNPVVVQTKAKKRKHEGEPGGVKTPAARPNPAERTTTKRKYDGMPKIITQAMALEWQKVNGEYTTALIAALAKTFGGVFLRHGFDKGLDTGKMEHEHREKIRKKFYKWKEIGKVPERILDKIPKWLEDGLSGWIGKQLPKDIEDRVCNKL</sequence>
<dbReference type="Proteomes" id="UP001201812">
    <property type="component" value="Unassembled WGS sequence"/>
</dbReference>
<gene>
    <name evidence="3" type="ORF">DdX_12565</name>
</gene>
<name>A0AAD4N0F7_9BILA</name>
<protein>
    <submittedName>
        <fullName evidence="3">Uncharacterized protein</fullName>
    </submittedName>
</protein>
<organism evidence="3 4">
    <name type="scientific">Ditylenchus destructor</name>
    <dbReference type="NCBI Taxonomy" id="166010"/>
    <lineage>
        <taxon>Eukaryota</taxon>
        <taxon>Metazoa</taxon>
        <taxon>Ecdysozoa</taxon>
        <taxon>Nematoda</taxon>
        <taxon>Chromadorea</taxon>
        <taxon>Rhabditida</taxon>
        <taxon>Tylenchina</taxon>
        <taxon>Tylenchomorpha</taxon>
        <taxon>Sphaerularioidea</taxon>
        <taxon>Anguinidae</taxon>
        <taxon>Anguininae</taxon>
        <taxon>Ditylenchus</taxon>
    </lineage>
</organism>
<comment type="caution">
    <text evidence="3">The sequence shown here is derived from an EMBL/GenBank/DDBJ whole genome shotgun (WGS) entry which is preliminary data.</text>
</comment>
<keyword evidence="4" id="KW-1185">Reference proteome</keyword>
<dbReference type="EMBL" id="JAKKPZ010000042">
    <property type="protein sequence ID" value="KAI1707189.1"/>
    <property type="molecule type" value="Genomic_DNA"/>
</dbReference>
<accession>A0AAD4N0F7</accession>
<feature type="region of interest" description="Disordered" evidence="1">
    <location>
        <begin position="274"/>
        <end position="304"/>
    </location>
</feature>
<dbReference type="AlphaFoldDB" id="A0AAD4N0F7"/>
<evidence type="ECO:0000256" key="1">
    <source>
        <dbReference type="SAM" id="MobiDB-lite"/>
    </source>
</evidence>
<reference evidence="3" key="1">
    <citation type="submission" date="2022-01" db="EMBL/GenBank/DDBJ databases">
        <title>Genome Sequence Resource for Two Populations of Ditylenchus destructor, the Migratory Endoparasitic Phytonematode.</title>
        <authorList>
            <person name="Zhang H."/>
            <person name="Lin R."/>
            <person name="Xie B."/>
        </authorList>
    </citation>
    <scope>NUCLEOTIDE SEQUENCE</scope>
    <source>
        <strain evidence="3">BazhouSP</strain>
    </source>
</reference>
<evidence type="ECO:0000313" key="4">
    <source>
        <dbReference type="Proteomes" id="UP001201812"/>
    </source>
</evidence>
<evidence type="ECO:0000313" key="3">
    <source>
        <dbReference type="EMBL" id="KAI1707189.1"/>
    </source>
</evidence>
<feature type="chain" id="PRO_5041943222" evidence="2">
    <location>
        <begin position="18"/>
        <end position="416"/>
    </location>
</feature>
<evidence type="ECO:0000256" key="2">
    <source>
        <dbReference type="SAM" id="SignalP"/>
    </source>
</evidence>
<keyword evidence="2" id="KW-0732">Signal</keyword>